<organism evidence="2 3">
    <name type="scientific">Thalassococcus halodurans</name>
    <dbReference type="NCBI Taxonomy" id="373675"/>
    <lineage>
        <taxon>Bacteria</taxon>
        <taxon>Pseudomonadati</taxon>
        <taxon>Pseudomonadota</taxon>
        <taxon>Alphaproteobacteria</taxon>
        <taxon>Rhodobacterales</taxon>
        <taxon>Roseobacteraceae</taxon>
        <taxon>Thalassococcus</taxon>
    </lineage>
</organism>
<accession>A0A1H5UEB8</accession>
<dbReference type="OrthoDB" id="7862810at2"/>
<evidence type="ECO:0000313" key="3">
    <source>
        <dbReference type="Proteomes" id="UP000236752"/>
    </source>
</evidence>
<proteinExistence type="predicted"/>
<evidence type="ECO:0000313" key="2">
    <source>
        <dbReference type="EMBL" id="SEF73384.1"/>
    </source>
</evidence>
<dbReference type="AlphaFoldDB" id="A0A1H5UEB8"/>
<reference evidence="2 3" key="1">
    <citation type="submission" date="2016-10" db="EMBL/GenBank/DDBJ databases">
        <authorList>
            <person name="de Groot N.N."/>
        </authorList>
    </citation>
    <scope>NUCLEOTIDE SEQUENCE [LARGE SCALE GENOMIC DNA]</scope>
    <source>
        <strain evidence="2 3">DSM 26915</strain>
    </source>
</reference>
<feature type="signal peptide" evidence="1">
    <location>
        <begin position="1"/>
        <end position="19"/>
    </location>
</feature>
<sequence>MIRFAALAAACAMAGAASAEPATLSECDGFTASARNLMMPPSESIRQFANGAVRLYWLDTVEPACCSSHLMVIQPAPNDPYEMCTLVSASENLGFGGMDLSGAAANYEPTVGLTVSIPVNVWEGDGPDPATLYVVINQGAGTVETEVVQ</sequence>
<gene>
    <name evidence="2" type="ORF">SAMN04488045_0977</name>
</gene>
<evidence type="ECO:0000256" key="1">
    <source>
        <dbReference type="SAM" id="SignalP"/>
    </source>
</evidence>
<feature type="chain" id="PRO_5009286103" evidence="1">
    <location>
        <begin position="20"/>
        <end position="149"/>
    </location>
</feature>
<name>A0A1H5UEB8_9RHOB</name>
<keyword evidence="1" id="KW-0732">Signal</keyword>
<dbReference type="EMBL" id="FNUZ01000001">
    <property type="protein sequence ID" value="SEF73384.1"/>
    <property type="molecule type" value="Genomic_DNA"/>
</dbReference>
<dbReference type="Proteomes" id="UP000236752">
    <property type="component" value="Unassembled WGS sequence"/>
</dbReference>
<protein>
    <submittedName>
        <fullName evidence="2">Uncharacterized protein</fullName>
    </submittedName>
</protein>
<dbReference type="RefSeq" id="WP_103909306.1">
    <property type="nucleotide sequence ID" value="NZ_FNUZ01000001.1"/>
</dbReference>
<keyword evidence="3" id="KW-1185">Reference proteome</keyword>